<proteinExistence type="predicted"/>
<sequence>WKAYFGNEADSEYPFIPDVNINASKLFKQVPKVFNLGNIRLDIYTYLHGIIRIRVYKKSNEWDLICEEIKKTIYDKNIKIDMCKIFKSDIAIVTDIGVFIFHLNTNDQLILDHFQHIIWHVNKKYGIIETLLRRYLFGTDDKELKFPVDGWISYVKNDKENFLKHGVRLLRFIIKNNDLKLMDNIYKKCLNYFKDDLENNKPFLSIITTNMPLLSKYYPEYITRYSLDTNMIIDSPDYKIEYIITSQLFPFSENLKIVNLTRSLIWTKNIYQMAKFFDSNININIARLMIVGLSLYAYKLTRKFVKKVKKGYLYCNYYVGSNLLRDLNILTNDCCACTSIYLKSSPIKE</sequence>
<evidence type="ECO:0000313" key="1">
    <source>
        <dbReference type="EMBL" id="CAG8438918.1"/>
    </source>
</evidence>
<comment type="caution">
    <text evidence="1">The sequence shown here is derived from an EMBL/GenBank/DDBJ whole genome shotgun (WGS) entry which is preliminary data.</text>
</comment>
<protein>
    <submittedName>
        <fullName evidence="1">8531_t:CDS:1</fullName>
    </submittedName>
</protein>
<dbReference type="Proteomes" id="UP000789375">
    <property type="component" value="Unassembled WGS sequence"/>
</dbReference>
<accession>A0A9N8YPU2</accession>
<dbReference type="AlphaFoldDB" id="A0A9N8YPU2"/>
<evidence type="ECO:0000313" key="2">
    <source>
        <dbReference type="Proteomes" id="UP000789375"/>
    </source>
</evidence>
<organism evidence="1 2">
    <name type="scientific">Funneliformis mosseae</name>
    <name type="common">Endomycorrhizal fungus</name>
    <name type="synonym">Glomus mosseae</name>
    <dbReference type="NCBI Taxonomy" id="27381"/>
    <lineage>
        <taxon>Eukaryota</taxon>
        <taxon>Fungi</taxon>
        <taxon>Fungi incertae sedis</taxon>
        <taxon>Mucoromycota</taxon>
        <taxon>Glomeromycotina</taxon>
        <taxon>Glomeromycetes</taxon>
        <taxon>Glomerales</taxon>
        <taxon>Glomeraceae</taxon>
        <taxon>Funneliformis</taxon>
    </lineage>
</organism>
<name>A0A9N8YPU2_FUNMO</name>
<reference evidence="1" key="1">
    <citation type="submission" date="2021-06" db="EMBL/GenBank/DDBJ databases">
        <authorList>
            <person name="Kallberg Y."/>
            <person name="Tangrot J."/>
            <person name="Rosling A."/>
        </authorList>
    </citation>
    <scope>NUCLEOTIDE SEQUENCE</scope>
    <source>
        <strain evidence="1">87-6 pot B 2015</strain>
    </source>
</reference>
<keyword evidence="2" id="KW-1185">Reference proteome</keyword>
<gene>
    <name evidence="1" type="ORF">FMOSSE_LOCUS642</name>
</gene>
<dbReference type="EMBL" id="CAJVPP010000064">
    <property type="protein sequence ID" value="CAG8438918.1"/>
    <property type="molecule type" value="Genomic_DNA"/>
</dbReference>
<feature type="non-terminal residue" evidence="1">
    <location>
        <position position="349"/>
    </location>
</feature>